<evidence type="ECO:0000256" key="1">
    <source>
        <dbReference type="SAM" id="MobiDB-lite"/>
    </source>
</evidence>
<reference evidence="3" key="1">
    <citation type="submission" date="2025-08" db="UniProtKB">
        <authorList>
            <consortium name="RefSeq"/>
        </authorList>
    </citation>
    <scope>IDENTIFICATION</scope>
    <source>
        <tissue evidence="3">Whole insect</tissue>
    </source>
</reference>
<feature type="region of interest" description="Disordered" evidence="1">
    <location>
        <begin position="51"/>
        <end position="74"/>
    </location>
</feature>
<gene>
    <name evidence="3" type="primary">LOC114340827</name>
</gene>
<protein>
    <submittedName>
        <fullName evidence="3">Uncharacterized protein LOC114340827</fullName>
    </submittedName>
</protein>
<dbReference type="InParanoid" id="A0A6P7GDA2"/>
<dbReference type="InterPro" id="IPR033602">
    <property type="entry name" value="CIMAP3"/>
</dbReference>
<organism evidence="3">
    <name type="scientific">Diabrotica virgifera virgifera</name>
    <name type="common">western corn rootworm</name>
    <dbReference type="NCBI Taxonomy" id="50390"/>
    <lineage>
        <taxon>Eukaryota</taxon>
        <taxon>Metazoa</taxon>
        <taxon>Ecdysozoa</taxon>
        <taxon>Arthropoda</taxon>
        <taxon>Hexapoda</taxon>
        <taxon>Insecta</taxon>
        <taxon>Pterygota</taxon>
        <taxon>Neoptera</taxon>
        <taxon>Endopterygota</taxon>
        <taxon>Coleoptera</taxon>
        <taxon>Polyphaga</taxon>
        <taxon>Cucujiformia</taxon>
        <taxon>Chrysomeloidea</taxon>
        <taxon>Chrysomelidae</taxon>
        <taxon>Galerucinae</taxon>
        <taxon>Diabroticina</taxon>
        <taxon>Diabroticites</taxon>
        <taxon>Diabrotica</taxon>
    </lineage>
</organism>
<proteinExistence type="predicted"/>
<dbReference type="GO" id="GO:0008092">
    <property type="term" value="F:cytoskeletal protein binding"/>
    <property type="evidence" value="ECO:0007669"/>
    <property type="project" value="TreeGrafter"/>
</dbReference>
<dbReference type="GO" id="GO:0031344">
    <property type="term" value="P:regulation of cell projection organization"/>
    <property type="evidence" value="ECO:0007669"/>
    <property type="project" value="TreeGrafter"/>
</dbReference>
<evidence type="ECO:0000313" key="3">
    <source>
        <dbReference type="RefSeq" id="XP_028147406.1"/>
    </source>
</evidence>
<dbReference type="Pfam" id="PF07004">
    <property type="entry name" value="SHIPPO-rpt"/>
    <property type="match status" value="1"/>
</dbReference>
<dbReference type="AlphaFoldDB" id="A0A6P7GDA2"/>
<feature type="region of interest" description="Disordered" evidence="1">
    <location>
        <begin position="100"/>
        <end position="121"/>
    </location>
</feature>
<feature type="chain" id="PRO_5027818427" evidence="2">
    <location>
        <begin position="20"/>
        <end position="283"/>
    </location>
</feature>
<dbReference type="PANTHER" id="PTHR31508:SF2">
    <property type="entry name" value="PROTEIN PITCHFORK"/>
    <property type="match status" value="1"/>
</dbReference>
<keyword evidence="2" id="KW-0732">Signal</keyword>
<feature type="signal peptide" evidence="2">
    <location>
        <begin position="1"/>
        <end position="19"/>
    </location>
</feature>
<dbReference type="RefSeq" id="XP_028147406.1">
    <property type="nucleotide sequence ID" value="XM_028291605.1"/>
</dbReference>
<evidence type="ECO:0000256" key="2">
    <source>
        <dbReference type="SAM" id="SignalP"/>
    </source>
</evidence>
<name>A0A6P7GDA2_DIAVI</name>
<dbReference type="PANTHER" id="PTHR31508">
    <property type="entry name" value="PROTEIN PITCHFORK"/>
    <property type="match status" value="1"/>
</dbReference>
<dbReference type="InterPro" id="IPR010736">
    <property type="entry name" value="SHIPPO-rpt"/>
</dbReference>
<accession>A0A6P7GDA2</accession>
<sequence length="283" mass="32207">MLAAFLSLIYFAPPSRVSEEECDDSRFTYIIKLMTYERLCFGTTKNRETGFIGKGLSPQQKRLMPENNPRTGPGCYNTEKIGSAFHKVLSKERSIKGSSGLASQEKRIMTTKSQQTPSPMAYQPVSRRFVVKKSAKPFGTGAKIREIKLPNIPGPADYNLQNISLCHRSNFQSNFGSPTRSACVKTICVVEPTDTCHLCNKICGGEYWHQNYTKFLCQSCFMIELATNEFYSLDELKQLTKIRNCSFMHQHEKTTAALTLLPRNKLKKKLDIENYLESYIKCF</sequence>